<dbReference type="PANTHER" id="PTHR24394">
    <property type="entry name" value="ZINC FINGER PROTEIN"/>
    <property type="match status" value="1"/>
</dbReference>
<dbReference type="GO" id="GO:0005634">
    <property type="term" value="C:nucleus"/>
    <property type="evidence" value="ECO:0007669"/>
    <property type="project" value="UniProtKB-SubCell"/>
</dbReference>
<accession>A0AA40KJF5</accession>
<dbReference type="SUPFAM" id="SSF57667">
    <property type="entry name" value="beta-beta-alpha zinc fingers"/>
    <property type="match status" value="1"/>
</dbReference>
<protein>
    <recommendedName>
        <fullName evidence="9">C2H2-type domain-containing protein</fullName>
    </recommendedName>
</protein>
<feature type="domain" description="C2H2-type" evidence="9">
    <location>
        <begin position="548"/>
        <end position="576"/>
    </location>
</feature>
<evidence type="ECO:0000256" key="7">
    <source>
        <dbReference type="PROSITE-ProRule" id="PRU00042"/>
    </source>
</evidence>
<dbReference type="Gene3D" id="3.30.160.60">
    <property type="entry name" value="Classic Zinc Finger"/>
    <property type="match status" value="1"/>
</dbReference>
<keyword evidence="11" id="KW-1185">Reference proteome</keyword>
<evidence type="ECO:0000256" key="4">
    <source>
        <dbReference type="ARBA" id="ARBA00022771"/>
    </source>
</evidence>
<keyword evidence="2" id="KW-0479">Metal-binding</keyword>
<keyword evidence="5" id="KW-0862">Zinc</keyword>
<keyword evidence="4 7" id="KW-0863">Zinc-finger</keyword>
<reference evidence="10" key="1">
    <citation type="submission" date="2021-10" db="EMBL/GenBank/DDBJ databases">
        <title>Melipona bicolor Genome sequencing and assembly.</title>
        <authorList>
            <person name="Araujo N.S."/>
            <person name="Arias M.C."/>
        </authorList>
    </citation>
    <scope>NUCLEOTIDE SEQUENCE</scope>
    <source>
        <strain evidence="10">USP_2M_L1-L4_2017</strain>
        <tissue evidence="10">Whole body</tissue>
    </source>
</reference>
<dbReference type="PROSITE" id="PS00028">
    <property type="entry name" value="ZINC_FINGER_C2H2_1"/>
    <property type="match status" value="2"/>
</dbReference>
<sequence>MVKMDHASLPKFICNPINTSKTCPSDFTTLADVLQSDPVKRLFNQPNIIIKMIPIKVNPTSASNNKISTNKVHDTEYISNINKAKQSELSVIPLQKNQEENIDDENLLPSKKQGKSEITLVPVKREKKSCGHYEPCENIICDVIVQQYVDRDRLSPMLAFNIEDSEINAPVSKHCKNNMCDALSIDHDRCRRAIIILNKCNRSSTCDICGVTLKTQRSRVHHRNCTRRNVYRHNETSSAQILKERMREREIQIIEASKIKKNDYTDPIMGYNLAMETLKNNKELIITPKSVPLQQQQQRRRQPFPSASLTTTPTITITKNSISTTESTSQISNVNNVFGELLSTNIPIVIPQQSIIIGKAQCSNENGISTPIQLTLSETLTKSLITTTTTASLPENHLFTFTTQTNTHPMPINDLLLSQSQIVTTPIQPKPFFTSIRVVPITNLLTQPSLLHQTQGIPKFCIMADNIALPLTNPQSVQYSAPVPKVQSATDSKTISQKKKKKSKIVRKKWSHKIHKNKDLKCDYCLKSFSTDWYFKMHVAKHINEKQFTCKMCKQSFNNRCDMKRHMSNHHKSEDSVPNTCNRQASACSQTKVINLDLQQEVRKEDKTNGYVNIPNQDIVKNIKTELCHEV</sequence>
<dbReference type="InterPro" id="IPR013087">
    <property type="entry name" value="Znf_C2H2_type"/>
</dbReference>
<evidence type="ECO:0000313" key="10">
    <source>
        <dbReference type="EMBL" id="KAK1122648.1"/>
    </source>
</evidence>
<dbReference type="PROSITE" id="PS50157">
    <property type="entry name" value="ZINC_FINGER_C2H2_2"/>
    <property type="match status" value="2"/>
</dbReference>
<feature type="region of interest" description="Disordered" evidence="8">
    <location>
        <begin position="292"/>
        <end position="311"/>
    </location>
</feature>
<dbReference type="GO" id="GO:0008270">
    <property type="term" value="F:zinc ion binding"/>
    <property type="evidence" value="ECO:0007669"/>
    <property type="project" value="UniProtKB-KW"/>
</dbReference>
<evidence type="ECO:0000256" key="2">
    <source>
        <dbReference type="ARBA" id="ARBA00022723"/>
    </source>
</evidence>
<proteinExistence type="predicted"/>
<evidence type="ECO:0000259" key="9">
    <source>
        <dbReference type="PROSITE" id="PS50157"/>
    </source>
</evidence>
<dbReference type="Proteomes" id="UP001177670">
    <property type="component" value="Unassembled WGS sequence"/>
</dbReference>
<comment type="caution">
    <text evidence="10">The sequence shown here is derived from an EMBL/GenBank/DDBJ whole genome shotgun (WGS) entry which is preliminary data.</text>
</comment>
<evidence type="ECO:0000256" key="6">
    <source>
        <dbReference type="ARBA" id="ARBA00023242"/>
    </source>
</evidence>
<evidence type="ECO:0000256" key="3">
    <source>
        <dbReference type="ARBA" id="ARBA00022737"/>
    </source>
</evidence>
<dbReference type="AlphaFoldDB" id="A0AA40KJF5"/>
<keyword evidence="3" id="KW-0677">Repeat</keyword>
<evidence type="ECO:0000256" key="5">
    <source>
        <dbReference type="ARBA" id="ARBA00022833"/>
    </source>
</evidence>
<gene>
    <name evidence="10" type="ORF">K0M31_009091</name>
</gene>
<dbReference type="GO" id="GO:0000981">
    <property type="term" value="F:DNA-binding transcription factor activity, RNA polymerase II-specific"/>
    <property type="evidence" value="ECO:0007669"/>
    <property type="project" value="TreeGrafter"/>
</dbReference>
<keyword evidence="6" id="KW-0539">Nucleus</keyword>
<dbReference type="SMART" id="SM00355">
    <property type="entry name" value="ZnF_C2H2"/>
    <property type="match status" value="2"/>
</dbReference>
<feature type="domain" description="C2H2-type" evidence="9">
    <location>
        <begin position="520"/>
        <end position="547"/>
    </location>
</feature>
<dbReference type="PANTHER" id="PTHR24394:SF44">
    <property type="entry name" value="ZINC FINGER PROTEIN 271-LIKE"/>
    <property type="match status" value="1"/>
</dbReference>
<evidence type="ECO:0000256" key="1">
    <source>
        <dbReference type="ARBA" id="ARBA00004123"/>
    </source>
</evidence>
<evidence type="ECO:0000313" key="11">
    <source>
        <dbReference type="Proteomes" id="UP001177670"/>
    </source>
</evidence>
<evidence type="ECO:0000256" key="8">
    <source>
        <dbReference type="SAM" id="MobiDB-lite"/>
    </source>
</evidence>
<dbReference type="EMBL" id="JAHYIQ010000022">
    <property type="protein sequence ID" value="KAK1122648.1"/>
    <property type="molecule type" value="Genomic_DNA"/>
</dbReference>
<name>A0AA40KJF5_9HYME</name>
<organism evidence="10 11">
    <name type="scientific">Melipona bicolor</name>
    <dbReference type="NCBI Taxonomy" id="60889"/>
    <lineage>
        <taxon>Eukaryota</taxon>
        <taxon>Metazoa</taxon>
        <taxon>Ecdysozoa</taxon>
        <taxon>Arthropoda</taxon>
        <taxon>Hexapoda</taxon>
        <taxon>Insecta</taxon>
        <taxon>Pterygota</taxon>
        <taxon>Neoptera</taxon>
        <taxon>Endopterygota</taxon>
        <taxon>Hymenoptera</taxon>
        <taxon>Apocrita</taxon>
        <taxon>Aculeata</taxon>
        <taxon>Apoidea</taxon>
        <taxon>Anthophila</taxon>
        <taxon>Apidae</taxon>
        <taxon>Melipona</taxon>
    </lineage>
</organism>
<comment type="subcellular location">
    <subcellularLocation>
        <location evidence="1">Nucleus</location>
    </subcellularLocation>
</comment>
<dbReference type="InterPro" id="IPR036236">
    <property type="entry name" value="Znf_C2H2_sf"/>
</dbReference>